<dbReference type="AlphaFoldDB" id="A0A839EPD9"/>
<comment type="caution">
    <text evidence="1">The sequence shown here is derived from an EMBL/GenBank/DDBJ whole genome shotgun (WGS) entry which is preliminary data.</text>
</comment>
<proteinExistence type="predicted"/>
<dbReference type="RefSeq" id="WP_182529272.1">
    <property type="nucleotide sequence ID" value="NZ_JACGXL010000001.1"/>
</dbReference>
<name>A0A839EPD9_9GAMM</name>
<gene>
    <name evidence="1" type="ORF">FHW12_000358</name>
</gene>
<sequence length="899" mass="96502">MTSRIYSYLDRNRVGEFLLLDDEDLSFTTSADCDFNRKIVGTLPAMSGDFAYEGYFWSTSRDPLVDLTSFGITTDDSANLATYTGGDLRSYGLVCANGEIHNNGGAIAALSATIDERIPVGLHLHLEPSLAYVEWLRSGSVIATTSLPVGKAWYPSFSIGSSAPGDVSGKFNFGQWRMDRARQWRNGWSQQTAGFNVIRIAMVQEAFHTLPTDTPASTPYGPFMVGADKVLVKKGPRPWHLRDSDGDGSTSLSVLVLDNSTGEFNSLLSADVRDSTLVLQRVRSPGGVAGSLAAAVTILTGVVESISLARGLIQVVLRGTLARLDRPMKMRRIPPFYDAASAGSVVPFGRGAQRNVRPKLLSEPDRLFLLADAPQTNITLASDSGAPLDPNALPPQYTPALDHEGIQFEVMPEGRIGVDCSSVGEQYDIPGASDVLASIGDFATWAVTANTQTSTPPSGWTFSNNASAWIMRIAAGGGKNVLRLKTIVPWYPEHPTTPKYGDWIKVTTPPLLAGRSYRLKIGILTAQSDPPLVGSSHRTGGLMLRTDLSNDPLDAVSAHGVAISTNGQGSNGFGYFQTFDFTVPTGGGSKSLYIIGTASSGSTAGSATGIGLIEVHEVSIELLGQFQSLPLADILPKDAVHDILVEIEGEDPGIYSATDLDALATETGQATHGVSLRYEDTPNVRDVLQDIVDQYGAIMFEDEFGVIRFKRWRMPDSPLAPPPVARFTYANVNVDTLAIDPVAADGFTTQFWSRPNCEPFADGDFVSDTTLVTAAIRNAYTGEGQYQFSSTLAPAQEYLKRSGNGRRMIRVDNLAAARHETDNVCGQMQVKRMAVTFDALYDGGGDSIGDGIAVAPQQLYPGDVVILHLPDHGFDEKAVTVGDTALYDADGKLQIKGVY</sequence>
<accession>A0A839EPD9</accession>
<keyword evidence="2" id="KW-1185">Reference proteome</keyword>
<protein>
    <recommendedName>
        <fullName evidence="3">Tail protein</fullName>
    </recommendedName>
</protein>
<evidence type="ECO:0000313" key="1">
    <source>
        <dbReference type="EMBL" id="MBA8886167.1"/>
    </source>
</evidence>
<dbReference type="EMBL" id="JACGXL010000001">
    <property type="protein sequence ID" value="MBA8886167.1"/>
    <property type="molecule type" value="Genomic_DNA"/>
</dbReference>
<organism evidence="1 2">
    <name type="scientific">Dokdonella fugitiva</name>
    <dbReference type="NCBI Taxonomy" id="328517"/>
    <lineage>
        <taxon>Bacteria</taxon>
        <taxon>Pseudomonadati</taxon>
        <taxon>Pseudomonadota</taxon>
        <taxon>Gammaproteobacteria</taxon>
        <taxon>Lysobacterales</taxon>
        <taxon>Rhodanobacteraceae</taxon>
        <taxon>Dokdonella</taxon>
    </lineage>
</organism>
<evidence type="ECO:0000313" key="2">
    <source>
        <dbReference type="Proteomes" id="UP000550401"/>
    </source>
</evidence>
<reference evidence="1 2" key="1">
    <citation type="submission" date="2020-07" db="EMBL/GenBank/DDBJ databases">
        <title>Genomic Encyclopedia of Type Strains, Phase IV (KMG-V): Genome sequencing to study the core and pangenomes of soil and plant-associated prokaryotes.</title>
        <authorList>
            <person name="Whitman W."/>
        </authorList>
    </citation>
    <scope>NUCLEOTIDE SEQUENCE [LARGE SCALE GENOMIC DNA]</scope>
    <source>
        <strain evidence="1 2">RH2WT43</strain>
    </source>
</reference>
<evidence type="ECO:0008006" key="3">
    <source>
        <dbReference type="Google" id="ProtNLM"/>
    </source>
</evidence>
<dbReference type="Proteomes" id="UP000550401">
    <property type="component" value="Unassembled WGS sequence"/>
</dbReference>